<reference evidence="2 3" key="1">
    <citation type="submission" date="2019-11" db="EMBL/GenBank/DDBJ databases">
        <title>Whole-genome sequence of a Rhodoblastus acidophilus DSM 142.</title>
        <authorList>
            <person name="Kyndt J.A."/>
            <person name="Meyer T.E."/>
        </authorList>
    </citation>
    <scope>NUCLEOTIDE SEQUENCE [LARGE SCALE GENOMIC DNA]</scope>
    <source>
        <strain evidence="2 3">DSM 142</strain>
    </source>
</reference>
<organism evidence="2 3">
    <name type="scientific">Rhodoblastus acidophilus</name>
    <name type="common">Rhodopseudomonas acidophila</name>
    <dbReference type="NCBI Taxonomy" id="1074"/>
    <lineage>
        <taxon>Bacteria</taxon>
        <taxon>Pseudomonadati</taxon>
        <taxon>Pseudomonadota</taxon>
        <taxon>Alphaproteobacteria</taxon>
        <taxon>Hyphomicrobiales</taxon>
        <taxon>Rhodoblastaceae</taxon>
        <taxon>Rhodoblastus</taxon>
    </lineage>
</organism>
<evidence type="ECO:0000256" key="1">
    <source>
        <dbReference type="SAM" id="Phobius"/>
    </source>
</evidence>
<evidence type="ECO:0000313" key="2">
    <source>
        <dbReference type="EMBL" id="MTV31427.1"/>
    </source>
</evidence>
<keyword evidence="1" id="KW-1133">Transmembrane helix</keyword>
<dbReference type="OrthoDB" id="5325135at2"/>
<protein>
    <submittedName>
        <fullName evidence="2">Flp family type IVb pilin</fullName>
    </submittedName>
</protein>
<comment type="caution">
    <text evidence="2">The sequence shown here is derived from an EMBL/GenBank/DDBJ whole genome shotgun (WGS) entry which is preliminary data.</text>
</comment>
<gene>
    <name evidence="2" type="ORF">GJ654_10515</name>
</gene>
<keyword evidence="1" id="KW-0472">Membrane</keyword>
<name>A0A6N8DLY6_RHOAC</name>
<sequence>MRLMLRFWRNESGSTITEYALIGGFISVTLIATFVSIGQKVNLMFVPIDNALN</sequence>
<proteinExistence type="predicted"/>
<keyword evidence="1" id="KW-0812">Transmembrane</keyword>
<dbReference type="Proteomes" id="UP000439113">
    <property type="component" value="Unassembled WGS sequence"/>
</dbReference>
<dbReference type="InterPro" id="IPR007047">
    <property type="entry name" value="Flp_Fap"/>
</dbReference>
<evidence type="ECO:0000313" key="3">
    <source>
        <dbReference type="Proteomes" id="UP000439113"/>
    </source>
</evidence>
<feature type="transmembrane region" description="Helical" evidence="1">
    <location>
        <begin position="20"/>
        <end position="37"/>
    </location>
</feature>
<dbReference type="Pfam" id="PF04964">
    <property type="entry name" value="Flp_Fap"/>
    <property type="match status" value="1"/>
</dbReference>
<dbReference type="EMBL" id="WNKS01000007">
    <property type="protein sequence ID" value="MTV31427.1"/>
    <property type="molecule type" value="Genomic_DNA"/>
</dbReference>
<dbReference type="AlphaFoldDB" id="A0A6N8DLY6"/>
<accession>A0A6N8DLY6</accession>